<evidence type="ECO:0008006" key="4">
    <source>
        <dbReference type="Google" id="ProtNLM"/>
    </source>
</evidence>
<evidence type="ECO:0000313" key="3">
    <source>
        <dbReference type="Proteomes" id="UP000522163"/>
    </source>
</evidence>
<evidence type="ECO:0000313" key="2">
    <source>
        <dbReference type="EMBL" id="MBB6041277.1"/>
    </source>
</evidence>
<feature type="transmembrane region" description="Helical" evidence="1">
    <location>
        <begin position="67"/>
        <end position="83"/>
    </location>
</feature>
<keyword evidence="1" id="KW-0472">Membrane</keyword>
<keyword evidence="1" id="KW-1133">Transmembrane helix</keyword>
<dbReference type="Gene3D" id="1.20.120.1220">
    <property type="match status" value="1"/>
</dbReference>
<feature type="transmembrane region" description="Helical" evidence="1">
    <location>
        <begin position="6"/>
        <end position="25"/>
    </location>
</feature>
<feature type="transmembrane region" description="Helical" evidence="1">
    <location>
        <begin position="111"/>
        <end position="133"/>
    </location>
</feature>
<reference evidence="2 3" key="1">
    <citation type="submission" date="2020-08" db="EMBL/GenBank/DDBJ databases">
        <title>Genomic Encyclopedia of Type Strains, Phase IV (KMG-IV): sequencing the most valuable type-strain genomes for metagenomic binning, comparative biology and taxonomic classification.</title>
        <authorList>
            <person name="Goeker M."/>
        </authorList>
    </citation>
    <scope>NUCLEOTIDE SEQUENCE [LARGE SCALE GENOMIC DNA]</scope>
    <source>
        <strain evidence="2 3">DSM 17245</strain>
    </source>
</reference>
<dbReference type="RefSeq" id="WP_183683866.1">
    <property type="nucleotide sequence ID" value="NZ_CAUTEG010000028.1"/>
</dbReference>
<accession>A0A7W9SFV8</accession>
<dbReference type="EMBL" id="JACHHH010000005">
    <property type="protein sequence ID" value="MBB6041277.1"/>
    <property type="molecule type" value="Genomic_DNA"/>
</dbReference>
<protein>
    <recommendedName>
        <fullName evidence="4">Type IV leader peptidase family protein</fullName>
    </recommendedName>
</protein>
<feature type="transmembrane region" description="Helical" evidence="1">
    <location>
        <begin position="37"/>
        <end position="55"/>
    </location>
</feature>
<dbReference type="AlphaFoldDB" id="A0A7W9SFV8"/>
<feature type="transmembrane region" description="Helical" evidence="1">
    <location>
        <begin position="145"/>
        <end position="163"/>
    </location>
</feature>
<sequence length="164" mass="19227">MAEPQYFTISKGILFLLFFAFTLFFDCRKRRIPSMIFLLFGGILLIHSIFFRKIYYAFFSSLSMEEFPLLLLPTLFAFFLLLLSKWSREAIGYGDSLFILLSSFYCNAYHFFFLIITAFSCSTIVSMFLFCSCKLKKKNPKNCRFPFLPCFLPGVLYLLGISFF</sequence>
<organism evidence="2 3">
    <name type="scientific">Oribacterium sinus</name>
    <dbReference type="NCBI Taxonomy" id="237576"/>
    <lineage>
        <taxon>Bacteria</taxon>
        <taxon>Bacillati</taxon>
        <taxon>Bacillota</taxon>
        <taxon>Clostridia</taxon>
        <taxon>Lachnospirales</taxon>
        <taxon>Lachnospiraceae</taxon>
        <taxon>Oribacterium</taxon>
    </lineage>
</organism>
<evidence type="ECO:0000256" key="1">
    <source>
        <dbReference type="SAM" id="Phobius"/>
    </source>
</evidence>
<name>A0A7W9SFV8_9FIRM</name>
<keyword evidence="1" id="KW-0812">Transmembrane</keyword>
<gene>
    <name evidence="2" type="ORF">HNQ46_001254</name>
</gene>
<dbReference type="Proteomes" id="UP000522163">
    <property type="component" value="Unassembled WGS sequence"/>
</dbReference>
<proteinExistence type="predicted"/>
<comment type="caution">
    <text evidence="2">The sequence shown here is derived from an EMBL/GenBank/DDBJ whole genome shotgun (WGS) entry which is preliminary data.</text>
</comment>
<dbReference type="GeneID" id="85014796"/>